<feature type="domain" description="TF-B3" evidence="8">
    <location>
        <begin position="201"/>
        <end position="294"/>
    </location>
</feature>
<dbReference type="Gene3D" id="2.40.330.10">
    <property type="entry name" value="DNA-binding pseudobarrel domain"/>
    <property type="match status" value="3"/>
</dbReference>
<dbReference type="AlphaFoldDB" id="A0AAV8HEC6"/>
<dbReference type="InterPro" id="IPR039218">
    <property type="entry name" value="REM_fam"/>
</dbReference>
<reference evidence="9" key="1">
    <citation type="submission" date="2022-08" db="EMBL/GenBank/DDBJ databases">
        <authorList>
            <person name="Marques A."/>
        </authorList>
    </citation>
    <scope>NUCLEOTIDE SEQUENCE</scope>
    <source>
        <strain evidence="9">RhyPub2mFocal</strain>
        <tissue evidence="9">Leaves</tissue>
    </source>
</reference>
<protein>
    <submittedName>
        <fullName evidence="9">Transcriptional factor B3 family protein</fullName>
    </submittedName>
</protein>
<dbReference type="PANTHER" id="PTHR31674">
    <property type="entry name" value="B3 DOMAIN-CONTAINING PROTEIN REM-LIKE 3-RELATED"/>
    <property type="match status" value="1"/>
</dbReference>
<keyword evidence="5" id="KW-0804">Transcription</keyword>
<evidence type="ECO:0000256" key="3">
    <source>
        <dbReference type="ARBA" id="ARBA00023015"/>
    </source>
</evidence>
<sequence>MKQMKHPKSSSSTLKTNPHFFKFLFPDAFAILQIPKKFYKHLPTILPKQASLTTQSCKIWRVNVHQNEEGICFSRGWSEFVKAHDLQLGYFLLFRYEREMVFSVKVFDTSCCLKDYALTPCEPKQPTFEYSKVVDLTFDVKSEVYSCDAQIPVVSGKKRKHASGKARLVCEEDGEEGEPILKSRGKKKKIQKSSPTVPKFEKTLGPSSTTANRKSLAIPKRFCVENGLVSKQAIFLMNSKGNKWQVKILIRQYNADLTTGWSCFSKENELKEGDTCIFQLINRNTFLVNVMPHVKSWRGEKQQTALNRKSSYSLGSEKSTKRITTNTDPVTECERTIANYNIRYMNFPKTFCQKNGLTSNRTMKLKDSEKHEWTLNFYYNNIDGRLISGWSNFIKENGLKKGDKLKFMVVAHDTMLFCRARGQGTSRKSDG</sequence>
<feature type="domain" description="TF-B3" evidence="8">
    <location>
        <begin position="330"/>
        <end position="423"/>
    </location>
</feature>
<dbReference type="InterPro" id="IPR015300">
    <property type="entry name" value="DNA-bd_pseudobarrel_sf"/>
</dbReference>
<evidence type="ECO:0000256" key="5">
    <source>
        <dbReference type="ARBA" id="ARBA00023163"/>
    </source>
</evidence>
<organism evidence="9 10">
    <name type="scientific">Rhynchospora pubera</name>
    <dbReference type="NCBI Taxonomy" id="906938"/>
    <lineage>
        <taxon>Eukaryota</taxon>
        <taxon>Viridiplantae</taxon>
        <taxon>Streptophyta</taxon>
        <taxon>Embryophyta</taxon>
        <taxon>Tracheophyta</taxon>
        <taxon>Spermatophyta</taxon>
        <taxon>Magnoliopsida</taxon>
        <taxon>Liliopsida</taxon>
        <taxon>Poales</taxon>
        <taxon>Cyperaceae</taxon>
        <taxon>Cyperoideae</taxon>
        <taxon>Rhynchosporeae</taxon>
        <taxon>Rhynchospora</taxon>
    </lineage>
</organism>
<dbReference type="CDD" id="cd10017">
    <property type="entry name" value="B3_DNA"/>
    <property type="match status" value="3"/>
</dbReference>
<dbReference type="InterPro" id="IPR003340">
    <property type="entry name" value="B3_DNA-bd"/>
</dbReference>
<evidence type="ECO:0000256" key="7">
    <source>
        <dbReference type="SAM" id="MobiDB-lite"/>
    </source>
</evidence>
<keyword evidence="2" id="KW-0677">Repeat</keyword>
<evidence type="ECO:0000313" key="9">
    <source>
        <dbReference type="EMBL" id="KAJ4815034.1"/>
    </source>
</evidence>
<gene>
    <name evidence="9" type="ORF">LUZ62_027600</name>
</gene>
<evidence type="ECO:0000259" key="8">
    <source>
        <dbReference type="PROSITE" id="PS50863"/>
    </source>
</evidence>
<proteinExistence type="predicted"/>
<dbReference type="GO" id="GO:0005634">
    <property type="term" value="C:nucleus"/>
    <property type="evidence" value="ECO:0007669"/>
    <property type="project" value="UniProtKB-SubCell"/>
</dbReference>
<keyword evidence="3" id="KW-0805">Transcription regulation</keyword>
<dbReference type="EMBL" id="JAMFTS010000001">
    <property type="protein sequence ID" value="KAJ4815034.1"/>
    <property type="molecule type" value="Genomic_DNA"/>
</dbReference>
<keyword evidence="4" id="KW-0238">DNA-binding</keyword>
<dbReference type="SMART" id="SM01019">
    <property type="entry name" value="B3"/>
    <property type="match status" value="3"/>
</dbReference>
<accession>A0AAV8HEC6</accession>
<dbReference type="GO" id="GO:0003677">
    <property type="term" value="F:DNA binding"/>
    <property type="evidence" value="ECO:0007669"/>
    <property type="project" value="UniProtKB-KW"/>
</dbReference>
<comment type="subcellular location">
    <subcellularLocation>
        <location evidence="1">Nucleus</location>
    </subcellularLocation>
</comment>
<evidence type="ECO:0000256" key="1">
    <source>
        <dbReference type="ARBA" id="ARBA00004123"/>
    </source>
</evidence>
<comment type="caution">
    <text evidence="9">The sequence shown here is derived from an EMBL/GenBank/DDBJ whole genome shotgun (WGS) entry which is preliminary data.</text>
</comment>
<dbReference type="SUPFAM" id="SSF101936">
    <property type="entry name" value="DNA-binding pseudobarrel domain"/>
    <property type="match status" value="3"/>
</dbReference>
<keyword evidence="6" id="KW-0539">Nucleus</keyword>
<feature type="domain" description="TF-B3" evidence="8">
    <location>
        <begin position="17"/>
        <end position="110"/>
    </location>
</feature>
<name>A0AAV8HEC6_9POAL</name>
<feature type="region of interest" description="Disordered" evidence="7">
    <location>
        <begin position="181"/>
        <end position="212"/>
    </location>
</feature>
<keyword evidence="10" id="KW-1185">Reference proteome</keyword>
<dbReference type="Proteomes" id="UP001140206">
    <property type="component" value="Chromosome 1"/>
</dbReference>
<dbReference type="PROSITE" id="PS50863">
    <property type="entry name" value="B3"/>
    <property type="match status" value="3"/>
</dbReference>
<dbReference type="PANTHER" id="PTHR31674:SF62">
    <property type="entry name" value="B3 DOMAIN-CONTAINING PROTEIN REM14-RELATED"/>
    <property type="match status" value="1"/>
</dbReference>
<evidence type="ECO:0000313" key="10">
    <source>
        <dbReference type="Proteomes" id="UP001140206"/>
    </source>
</evidence>
<evidence type="ECO:0000256" key="6">
    <source>
        <dbReference type="ARBA" id="ARBA00023242"/>
    </source>
</evidence>
<evidence type="ECO:0000256" key="4">
    <source>
        <dbReference type="ARBA" id="ARBA00023125"/>
    </source>
</evidence>
<evidence type="ECO:0000256" key="2">
    <source>
        <dbReference type="ARBA" id="ARBA00022737"/>
    </source>
</evidence>
<dbReference type="Pfam" id="PF02362">
    <property type="entry name" value="B3"/>
    <property type="match status" value="3"/>
</dbReference>